<protein>
    <submittedName>
        <fullName evidence="2">Uncharacterized protein</fullName>
    </submittedName>
</protein>
<evidence type="ECO:0000313" key="2">
    <source>
        <dbReference type="EMBL" id="KAK7032740.1"/>
    </source>
</evidence>
<accession>A0AAW0C0J1</accession>
<organism evidence="2 3">
    <name type="scientific">Favolaschia claudopus</name>
    <dbReference type="NCBI Taxonomy" id="2862362"/>
    <lineage>
        <taxon>Eukaryota</taxon>
        <taxon>Fungi</taxon>
        <taxon>Dikarya</taxon>
        <taxon>Basidiomycota</taxon>
        <taxon>Agaricomycotina</taxon>
        <taxon>Agaricomycetes</taxon>
        <taxon>Agaricomycetidae</taxon>
        <taxon>Agaricales</taxon>
        <taxon>Marasmiineae</taxon>
        <taxon>Mycenaceae</taxon>
        <taxon>Favolaschia</taxon>
    </lineage>
</organism>
<keyword evidence="3" id="KW-1185">Reference proteome</keyword>
<dbReference type="Proteomes" id="UP001362999">
    <property type="component" value="Unassembled WGS sequence"/>
</dbReference>
<sequence>MKNIFVKLLPRWPSLSRKPSLRCTGEALPEQATANGVLDISKEARDAIAAEEQEDKLPFAITFYRQSPMSFQCIGPYNPVGEEQAVTRTCTPSPASSSTPSMLPSQITTPPNSEFLVLRDVPASTLGRRRNFKGRRLDTIPIPPMPTAPAPAAPPRTSSSTHSLRRQPRYTNLNGASPRRTPPFSRDRRPLTWCPSSEVQPGSPTAPAPLSARECSTTFAGDSSRRPTFTHRASAPLRLPDSATLDMFSTDEILFGPQCIPGSPSTIEPVLEDIFTSLDDVYAQYHEADEASLVSISLSDSGYEVGEEEGEEEVEDDDFEDLDGEVAWRVTYSLADEYASWLPQSLVSPLPSSSDEMRPCPYSFLAERTQTLSKYLAVGSRSLPDFALEGRVTLV</sequence>
<feature type="compositionally biased region" description="Pro residues" evidence="1">
    <location>
        <begin position="141"/>
        <end position="154"/>
    </location>
</feature>
<feature type="compositionally biased region" description="Low complexity" evidence="1">
    <location>
        <begin position="89"/>
        <end position="105"/>
    </location>
</feature>
<reference evidence="2 3" key="1">
    <citation type="journal article" date="2024" name="J Genomics">
        <title>Draft genome sequencing and assembly of Favolaschia claudopus CIRM-BRFM 2984 isolated from oak limbs.</title>
        <authorList>
            <person name="Navarro D."/>
            <person name="Drula E."/>
            <person name="Chaduli D."/>
            <person name="Cazenave R."/>
            <person name="Ahrendt S."/>
            <person name="Wang J."/>
            <person name="Lipzen A."/>
            <person name="Daum C."/>
            <person name="Barry K."/>
            <person name="Grigoriev I.V."/>
            <person name="Favel A."/>
            <person name="Rosso M.N."/>
            <person name="Martin F."/>
        </authorList>
    </citation>
    <scope>NUCLEOTIDE SEQUENCE [LARGE SCALE GENOMIC DNA]</scope>
    <source>
        <strain evidence="2 3">CIRM-BRFM 2984</strain>
    </source>
</reference>
<feature type="region of interest" description="Disordered" evidence="1">
    <location>
        <begin position="127"/>
        <end position="212"/>
    </location>
</feature>
<dbReference type="EMBL" id="JAWWNJ010000023">
    <property type="protein sequence ID" value="KAK7032740.1"/>
    <property type="molecule type" value="Genomic_DNA"/>
</dbReference>
<proteinExistence type="predicted"/>
<evidence type="ECO:0000313" key="3">
    <source>
        <dbReference type="Proteomes" id="UP001362999"/>
    </source>
</evidence>
<name>A0AAW0C0J1_9AGAR</name>
<dbReference type="AlphaFoldDB" id="A0AAW0C0J1"/>
<comment type="caution">
    <text evidence="2">The sequence shown here is derived from an EMBL/GenBank/DDBJ whole genome shotgun (WGS) entry which is preliminary data.</text>
</comment>
<gene>
    <name evidence="2" type="ORF">R3P38DRAFT_769414</name>
</gene>
<feature type="region of interest" description="Disordered" evidence="1">
    <location>
        <begin position="89"/>
        <end position="110"/>
    </location>
</feature>
<evidence type="ECO:0000256" key="1">
    <source>
        <dbReference type="SAM" id="MobiDB-lite"/>
    </source>
</evidence>
<feature type="compositionally biased region" description="Polar residues" evidence="1">
    <location>
        <begin position="194"/>
        <end position="203"/>
    </location>
</feature>